<dbReference type="Proteomes" id="UP000184335">
    <property type="component" value="Unassembled WGS sequence"/>
</dbReference>
<gene>
    <name evidence="1" type="ORF">SAMN05443429_10512</name>
</gene>
<dbReference type="STRING" id="1118202.SAMN05443429_10512"/>
<dbReference type="Pfam" id="PF13481">
    <property type="entry name" value="AAA_25"/>
    <property type="match status" value="1"/>
</dbReference>
<dbReference type="SUPFAM" id="SSF52540">
    <property type="entry name" value="P-loop containing nucleoside triphosphate hydrolases"/>
    <property type="match status" value="1"/>
</dbReference>
<dbReference type="InterPro" id="IPR027417">
    <property type="entry name" value="P-loop_NTPase"/>
</dbReference>
<evidence type="ECO:0000313" key="2">
    <source>
        <dbReference type="Proteomes" id="UP000184335"/>
    </source>
</evidence>
<dbReference type="OrthoDB" id="795326at2"/>
<sequence length="343" mass="39363">MDNNKDIKSLWHSSRLLITDKFEYPPVVIRIDESVVGTLGNFSATVGKAKSRKTFSVTAMTAAALVCRLMLNYNAAMPDDKRKIIYFDTEQSPYHSQKVLSRIIELSGMSKEIQPENLEFVCLRRFNPSIRIQIIEEAIKSTTSLGLVIIDGIRDLVFDINSPNESTEIISKLMIWTEVYQLHIHTVLHVNKTDDNARGHLGTELLNKAETILQVVRDEKDPNISIVKPMSIRDVEFEPFAFRIDDDGLPEPVDDYHIQTGQAKGFDYHEISEQNHREALSLAFKDQKSLSYGELISKLIESYAHFGYDFGTNKAKKLKVFCQNKTMIFKEGRFYKFNPSFYY</sequence>
<dbReference type="EMBL" id="FQYI01000005">
    <property type="protein sequence ID" value="SHI81523.1"/>
    <property type="molecule type" value="Genomic_DNA"/>
</dbReference>
<reference evidence="1 2" key="1">
    <citation type="submission" date="2016-11" db="EMBL/GenBank/DDBJ databases">
        <authorList>
            <person name="Jaros S."/>
            <person name="Januszkiewicz K."/>
            <person name="Wedrychowicz H."/>
        </authorList>
    </citation>
    <scope>NUCLEOTIDE SEQUENCE [LARGE SCALE GENOMIC DNA]</scope>
    <source>
        <strain evidence="1 2">DSM 25479</strain>
    </source>
</reference>
<evidence type="ECO:0000313" key="1">
    <source>
        <dbReference type="EMBL" id="SHI81523.1"/>
    </source>
</evidence>
<organism evidence="1 2">
    <name type="scientific">Cruoricaptor ignavus</name>
    <dbReference type="NCBI Taxonomy" id="1118202"/>
    <lineage>
        <taxon>Bacteria</taxon>
        <taxon>Pseudomonadati</taxon>
        <taxon>Bacteroidota</taxon>
        <taxon>Flavobacteriia</taxon>
        <taxon>Flavobacteriales</taxon>
        <taxon>Weeksellaceae</taxon>
        <taxon>Cruoricaptor</taxon>
    </lineage>
</organism>
<name>A0A1M6E7X8_9FLAO</name>
<proteinExistence type="predicted"/>
<dbReference type="Gene3D" id="3.40.50.300">
    <property type="entry name" value="P-loop containing nucleotide triphosphate hydrolases"/>
    <property type="match status" value="1"/>
</dbReference>
<accession>A0A1M6E7X8</accession>
<keyword evidence="2" id="KW-1185">Reference proteome</keyword>
<dbReference type="AlphaFoldDB" id="A0A1M6E7X8"/>
<protein>
    <submittedName>
        <fullName evidence="1">AAA domain-containing protein</fullName>
    </submittedName>
</protein>